<reference evidence="2" key="1">
    <citation type="submission" date="2020-01" db="EMBL/GenBank/DDBJ databases">
        <authorList>
            <consortium name="DOE Joint Genome Institute"/>
            <person name="Haridas S."/>
            <person name="Albert R."/>
            <person name="Binder M."/>
            <person name="Bloem J."/>
            <person name="Labutti K."/>
            <person name="Salamov A."/>
            <person name="Andreopoulos B."/>
            <person name="Baker S.E."/>
            <person name="Barry K."/>
            <person name="Bills G."/>
            <person name="Bluhm B.H."/>
            <person name="Cannon C."/>
            <person name="Castanera R."/>
            <person name="Culley D.E."/>
            <person name="Daum C."/>
            <person name="Ezra D."/>
            <person name="Gonzalez J.B."/>
            <person name="Henrissat B."/>
            <person name="Kuo A."/>
            <person name="Liang C."/>
            <person name="Lipzen A."/>
            <person name="Lutzoni F."/>
            <person name="Magnuson J."/>
            <person name="Mondo S."/>
            <person name="Nolan M."/>
            <person name="Ohm R."/>
            <person name="Pangilinan J."/>
            <person name="Park H.-J."/>
            <person name="Ramirez L."/>
            <person name="Alfaro M."/>
            <person name="Sun H."/>
            <person name="Tritt A."/>
            <person name="Yoshinaga Y."/>
            <person name="Zwiers L.-H."/>
            <person name="Turgeon B.G."/>
            <person name="Goodwin S.B."/>
            <person name="Spatafora J.W."/>
            <person name="Crous P.W."/>
            <person name="Grigoriev I.V."/>
        </authorList>
    </citation>
    <scope>NUCLEOTIDE SEQUENCE</scope>
    <source>
        <strain evidence="2">IPT5</strain>
    </source>
</reference>
<dbReference type="PANTHER" id="PTHR42791:SF16">
    <property type="entry name" value="N-ACETYLTRANSFERASE DOMAIN-CONTAINING PROTEIN"/>
    <property type="match status" value="1"/>
</dbReference>
<organism evidence="2 3">
    <name type="scientific">Plenodomus tracheiphilus IPT5</name>
    <dbReference type="NCBI Taxonomy" id="1408161"/>
    <lineage>
        <taxon>Eukaryota</taxon>
        <taxon>Fungi</taxon>
        <taxon>Dikarya</taxon>
        <taxon>Ascomycota</taxon>
        <taxon>Pezizomycotina</taxon>
        <taxon>Dothideomycetes</taxon>
        <taxon>Pleosporomycetidae</taxon>
        <taxon>Pleosporales</taxon>
        <taxon>Pleosporineae</taxon>
        <taxon>Leptosphaeriaceae</taxon>
        <taxon>Plenodomus</taxon>
    </lineage>
</organism>
<dbReference type="EMBL" id="MU006304">
    <property type="protein sequence ID" value="KAF2850849.1"/>
    <property type="molecule type" value="Genomic_DNA"/>
</dbReference>
<dbReference type="OrthoDB" id="2744543at2759"/>
<dbReference type="Proteomes" id="UP000799423">
    <property type="component" value="Unassembled WGS sequence"/>
</dbReference>
<evidence type="ECO:0000259" key="1">
    <source>
        <dbReference type="PROSITE" id="PS51186"/>
    </source>
</evidence>
<dbReference type="PANTHER" id="PTHR42791">
    <property type="entry name" value="GNAT FAMILY ACETYLTRANSFERASE"/>
    <property type="match status" value="1"/>
</dbReference>
<dbReference type="PROSITE" id="PS51186">
    <property type="entry name" value="GNAT"/>
    <property type="match status" value="1"/>
</dbReference>
<dbReference type="GO" id="GO:0016747">
    <property type="term" value="F:acyltransferase activity, transferring groups other than amino-acyl groups"/>
    <property type="evidence" value="ECO:0007669"/>
    <property type="project" value="InterPro"/>
</dbReference>
<dbReference type="AlphaFoldDB" id="A0A6A7B8W8"/>
<name>A0A6A7B8W8_9PLEO</name>
<dbReference type="Gene3D" id="3.40.630.30">
    <property type="match status" value="1"/>
</dbReference>
<keyword evidence="3" id="KW-1185">Reference proteome</keyword>
<dbReference type="InterPro" id="IPR052523">
    <property type="entry name" value="Trichothecene_AcTrans"/>
</dbReference>
<sequence length="228" mass="25608">MSSTCSLRPARFADLNSVARIWTAAFFEDEIIGDLMHPNRKDYPEDVYWFLLRGVREHFWNWRHHLIVATIDSTSDKGHASETIVGAADWRRLGYGGAKRELAWADPRSLIAPILRCYHRASLVMFPNRAADPTQSAWLDNAVAASAQHWTGTRSECWDLHVCGVHPNFQGKGVGRLLAQWGVDQAAKEGEHVVASVLCGEKNREFYGKAGFQVEVSRGEDGLALFTR</sequence>
<dbReference type="CDD" id="cd04301">
    <property type="entry name" value="NAT_SF"/>
    <property type="match status" value="1"/>
</dbReference>
<protein>
    <recommendedName>
        <fullName evidence="1">N-acetyltransferase domain-containing protein</fullName>
    </recommendedName>
</protein>
<evidence type="ECO:0000313" key="2">
    <source>
        <dbReference type="EMBL" id="KAF2850849.1"/>
    </source>
</evidence>
<dbReference type="Pfam" id="PF00583">
    <property type="entry name" value="Acetyltransf_1"/>
    <property type="match status" value="1"/>
</dbReference>
<evidence type="ECO:0000313" key="3">
    <source>
        <dbReference type="Proteomes" id="UP000799423"/>
    </source>
</evidence>
<accession>A0A6A7B8W8</accession>
<dbReference type="SUPFAM" id="SSF55729">
    <property type="entry name" value="Acyl-CoA N-acyltransferases (Nat)"/>
    <property type="match status" value="1"/>
</dbReference>
<dbReference type="InterPro" id="IPR000182">
    <property type="entry name" value="GNAT_dom"/>
</dbReference>
<dbReference type="InterPro" id="IPR016181">
    <property type="entry name" value="Acyl_CoA_acyltransferase"/>
</dbReference>
<feature type="domain" description="N-acetyltransferase" evidence="1">
    <location>
        <begin position="97"/>
        <end position="228"/>
    </location>
</feature>
<proteinExistence type="predicted"/>
<gene>
    <name evidence="2" type="ORF">T440DRAFT_468010</name>
</gene>